<keyword evidence="10" id="KW-1185">Reference proteome</keyword>
<keyword evidence="1" id="KW-1133">Transmembrane helix</keyword>
<dbReference type="GO" id="GO:0016192">
    <property type="term" value="P:vesicle-mediated transport"/>
    <property type="evidence" value="ECO:0007669"/>
    <property type="project" value="InterPro"/>
</dbReference>
<dbReference type="Pfam" id="PF03311">
    <property type="entry name" value="Cornichon"/>
    <property type="match status" value="1"/>
</dbReference>
<evidence type="ECO:0000313" key="9">
    <source>
        <dbReference type="EMBL" id="CAL6066605.1"/>
    </source>
</evidence>
<evidence type="ECO:0000313" key="4">
    <source>
        <dbReference type="EMBL" id="CAI9938558.1"/>
    </source>
</evidence>
<keyword evidence="1" id="KW-0812">Transmembrane</keyword>
<evidence type="ECO:0000313" key="2">
    <source>
        <dbReference type="EMBL" id="CAI9937333.1"/>
    </source>
</evidence>
<feature type="transmembrane region" description="Helical" evidence="1">
    <location>
        <begin position="59"/>
        <end position="85"/>
    </location>
</feature>
<dbReference type="EMBL" id="CAXDID020000070">
    <property type="protein sequence ID" value="CAL6014031.1"/>
    <property type="molecule type" value="Genomic_DNA"/>
</dbReference>
<reference evidence="6 10" key="2">
    <citation type="submission" date="2024-07" db="EMBL/GenBank/DDBJ databases">
        <authorList>
            <person name="Akdeniz Z."/>
        </authorList>
    </citation>
    <scope>NUCLEOTIDE SEQUENCE [LARGE SCALE GENOMIC DNA]</scope>
</reference>
<dbReference type="EMBL" id="CAXDID020000262">
    <property type="protein sequence ID" value="CAL6066605.1"/>
    <property type="molecule type" value="Genomic_DNA"/>
</dbReference>
<feature type="transmembrane region" description="Helical" evidence="1">
    <location>
        <begin position="112"/>
        <end position="134"/>
    </location>
</feature>
<dbReference type="EMBL" id="CAXDID020000110">
    <property type="protein sequence ID" value="CAL6029567.1"/>
    <property type="molecule type" value="Genomic_DNA"/>
</dbReference>
<evidence type="ECO:0000313" key="5">
    <source>
        <dbReference type="EMBL" id="CAI9944556.1"/>
    </source>
</evidence>
<dbReference type="SMART" id="SM01398">
    <property type="entry name" value="Cornichon"/>
    <property type="match status" value="1"/>
</dbReference>
<evidence type="ECO:0000313" key="8">
    <source>
        <dbReference type="EMBL" id="CAL6058941.1"/>
    </source>
</evidence>
<sequence length="137" mass="15896">MGFYKIMMMALTFFIVLAFIILNLYLFNAHVDVQSPPYDTISHKKTINKFARLDVACPFIIAVFNLLSGQFLGILIMAPALYFSVKRIISQQMYMDATTNYKRIKDEELISILKVINLFVAWIYILIKFILTLVKDI</sequence>
<organism evidence="2">
    <name type="scientific">Hexamita inflata</name>
    <dbReference type="NCBI Taxonomy" id="28002"/>
    <lineage>
        <taxon>Eukaryota</taxon>
        <taxon>Metamonada</taxon>
        <taxon>Diplomonadida</taxon>
        <taxon>Hexamitidae</taxon>
        <taxon>Hexamitinae</taxon>
        <taxon>Hexamita</taxon>
    </lineage>
</organism>
<evidence type="ECO:0000313" key="3">
    <source>
        <dbReference type="EMBL" id="CAI9937677.1"/>
    </source>
</evidence>
<name>A0AA86UDD4_9EUKA</name>
<evidence type="ECO:0000256" key="1">
    <source>
        <dbReference type="SAM" id="Phobius"/>
    </source>
</evidence>
<evidence type="ECO:0000313" key="10">
    <source>
        <dbReference type="Proteomes" id="UP001642409"/>
    </source>
</evidence>
<accession>A0AA86UDD4</accession>
<reference evidence="2" key="1">
    <citation type="submission" date="2023-06" db="EMBL/GenBank/DDBJ databases">
        <authorList>
            <person name="Kurt Z."/>
        </authorList>
    </citation>
    <scope>NUCLEOTIDE SEQUENCE</scope>
</reference>
<dbReference type="InterPro" id="IPR003377">
    <property type="entry name" value="Cornichon"/>
</dbReference>
<gene>
    <name evidence="6" type="ORF">HINF_LOCUS24071</name>
    <name evidence="2" type="ORF">HINF_LOCUS24978</name>
    <name evidence="3" type="ORF">HINF_LOCUS25322</name>
    <name evidence="4" type="ORF">HINF_LOCUS26203</name>
    <name evidence="5" type="ORF">HINF_LOCUS32201</name>
    <name evidence="7" type="ORF">HINF_LOCUS32444</name>
    <name evidence="8" type="ORF">HINF_LOCUS48511</name>
    <name evidence="9" type="ORF">HINF_LOCUS52516</name>
</gene>
<dbReference type="AlphaFoldDB" id="A0AA86UDD4"/>
<keyword evidence="1" id="KW-0472">Membrane</keyword>
<protein>
    <submittedName>
        <fullName evidence="2">Cornichon protein</fullName>
    </submittedName>
    <submittedName>
        <fullName evidence="6">Cornichon_protein</fullName>
    </submittedName>
</protein>
<dbReference type="EMBL" id="CATOUU010000656">
    <property type="protein sequence ID" value="CAI9938558.1"/>
    <property type="molecule type" value="Genomic_DNA"/>
</dbReference>
<evidence type="ECO:0000313" key="6">
    <source>
        <dbReference type="EMBL" id="CAL6014031.1"/>
    </source>
</evidence>
<proteinExistence type="predicted"/>
<feature type="transmembrane region" description="Helical" evidence="1">
    <location>
        <begin position="7"/>
        <end position="27"/>
    </location>
</feature>
<dbReference type="EMBL" id="CATOUU010000645">
    <property type="protein sequence ID" value="CAI9937333.1"/>
    <property type="molecule type" value="Genomic_DNA"/>
</dbReference>
<comment type="caution">
    <text evidence="2">The sequence shown here is derived from an EMBL/GenBank/DDBJ whole genome shotgun (WGS) entry which is preliminary data.</text>
</comment>
<dbReference type="EMBL" id="CAXDID020000223">
    <property type="protein sequence ID" value="CAL6058941.1"/>
    <property type="molecule type" value="Genomic_DNA"/>
</dbReference>
<dbReference type="EMBL" id="CATOUU010000728">
    <property type="protein sequence ID" value="CAI9944556.1"/>
    <property type="molecule type" value="Genomic_DNA"/>
</dbReference>
<evidence type="ECO:0000313" key="7">
    <source>
        <dbReference type="EMBL" id="CAL6029567.1"/>
    </source>
</evidence>
<dbReference type="Proteomes" id="UP001642409">
    <property type="component" value="Unassembled WGS sequence"/>
</dbReference>
<dbReference type="EMBL" id="CATOUU010000647">
    <property type="protein sequence ID" value="CAI9937677.1"/>
    <property type="molecule type" value="Genomic_DNA"/>
</dbReference>